<feature type="domain" description="RecX second three-helical" evidence="6">
    <location>
        <begin position="81"/>
        <end position="119"/>
    </location>
</feature>
<dbReference type="InterPro" id="IPR053924">
    <property type="entry name" value="RecX_HTH_2nd"/>
</dbReference>
<evidence type="ECO:0000256" key="2">
    <source>
        <dbReference type="ARBA" id="ARBA00009695"/>
    </source>
</evidence>
<evidence type="ECO:0000256" key="3">
    <source>
        <dbReference type="ARBA" id="ARBA00018111"/>
    </source>
</evidence>
<gene>
    <name evidence="7" type="ORF">GRI40_11250</name>
</gene>
<accession>A0A6I4TFC3</accession>
<keyword evidence="4" id="KW-0963">Cytoplasm</keyword>
<dbReference type="RefSeq" id="WP_160611678.1">
    <property type="nucleotide sequence ID" value="NZ_WTZA01000002.1"/>
</dbReference>
<reference evidence="7 8" key="1">
    <citation type="submission" date="2019-12" db="EMBL/GenBank/DDBJ databases">
        <title>Genomic-based taxomic classification of the family Erythrobacteraceae.</title>
        <authorList>
            <person name="Xu L."/>
        </authorList>
    </citation>
    <scope>NUCLEOTIDE SEQUENCE [LARGE SCALE GENOMIC DNA]</scope>
    <source>
        <strain evidence="7 8">100921-2</strain>
    </source>
</reference>
<dbReference type="AlphaFoldDB" id="A0A6I4TFC3"/>
<organism evidence="7 8">
    <name type="scientific">Tsuneonella aeria</name>
    <dbReference type="NCBI Taxonomy" id="1837929"/>
    <lineage>
        <taxon>Bacteria</taxon>
        <taxon>Pseudomonadati</taxon>
        <taxon>Pseudomonadota</taxon>
        <taxon>Alphaproteobacteria</taxon>
        <taxon>Sphingomonadales</taxon>
        <taxon>Erythrobacteraceae</taxon>
        <taxon>Tsuneonella</taxon>
    </lineage>
</organism>
<comment type="similarity">
    <text evidence="2">Belongs to the RecX family.</text>
</comment>
<evidence type="ECO:0000256" key="5">
    <source>
        <dbReference type="SAM" id="MobiDB-lite"/>
    </source>
</evidence>
<name>A0A6I4TFC3_9SPHN</name>
<comment type="subcellular location">
    <subcellularLocation>
        <location evidence="1">Cytoplasm</location>
    </subcellularLocation>
</comment>
<evidence type="ECO:0000313" key="7">
    <source>
        <dbReference type="EMBL" id="MXO75793.1"/>
    </source>
</evidence>
<dbReference type="OrthoDB" id="7432442at2"/>
<sequence length="196" mass="21699">MAHKSPNRQTERRARPDRAPRPLDQRKLEELGLSYVARFATSVAKVEAYLLRKVRERGWEGDAPPDAAGIAARYAELGYIDDEAFARARSGGLLRRGYGARRVDQALGAAGISEALRQDVRPEEGQQRRAAVTLAARRRLGPWSRATDGTAQRETREKQIAAMLRAGHGFEIARTVIGAPTTAWAEQWAAEAEEPE</sequence>
<evidence type="ECO:0000256" key="1">
    <source>
        <dbReference type="ARBA" id="ARBA00004496"/>
    </source>
</evidence>
<feature type="compositionally biased region" description="Basic and acidic residues" evidence="5">
    <location>
        <begin position="9"/>
        <end position="25"/>
    </location>
</feature>
<protein>
    <recommendedName>
        <fullName evidence="3">Regulatory protein RecX</fullName>
    </recommendedName>
</protein>
<comment type="caution">
    <text evidence="7">The sequence shown here is derived from an EMBL/GenBank/DDBJ whole genome shotgun (WGS) entry which is preliminary data.</text>
</comment>
<keyword evidence="8" id="KW-1185">Reference proteome</keyword>
<evidence type="ECO:0000259" key="6">
    <source>
        <dbReference type="Pfam" id="PF02631"/>
    </source>
</evidence>
<evidence type="ECO:0000256" key="4">
    <source>
        <dbReference type="ARBA" id="ARBA00022490"/>
    </source>
</evidence>
<feature type="region of interest" description="Disordered" evidence="5">
    <location>
        <begin position="1"/>
        <end position="25"/>
    </location>
</feature>
<dbReference type="GO" id="GO:0005737">
    <property type="term" value="C:cytoplasm"/>
    <property type="evidence" value="ECO:0007669"/>
    <property type="project" value="UniProtKB-SubCell"/>
</dbReference>
<proteinExistence type="inferred from homology"/>
<dbReference type="Proteomes" id="UP000439522">
    <property type="component" value="Unassembled WGS sequence"/>
</dbReference>
<evidence type="ECO:0000313" key="8">
    <source>
        <dbReference type="Proteomes" id="UP000439522"/>
    </source>
</evidence>
<dbReference type="Pfam" id="PF02631">
    <property type="entry name" value="RecX_HTH2"/>
    <property type="match status" value="1"/>
</dbReference>
<dbReference type="EMBL" id="WTZA01000002">
    <property type="protein sequence ID" value="MXO75793.1"/>
    <property type="molecule type" value="Genomic_DNA"/>
</dbReference>